<name>A0A8H6K0B5_9PEZI</name>
<dbReference type="AlphaFoldDB" id="A0A8H6K0B5"/>
<evidence type="ECO:0000256" key="1">
    <source>
        <dbReference type="SAM" id="MobiDB-lite"/>
    </source>
</evidence>
<comment type="caution">
    <text evidence="2">The sequence shown here is derived from an EMBL/GenBank/DDBJ whole genome shotgun (WGS) entry which is preliminary data.</text>
</comment>
<reference evidence="2" key="1">
    <citation type="journal article" date="2020" name="Phytopathology">
        <title>Genome Sequence Resources of Colletotrichum truncatum, C. plurivorum, C. musicola, and C. sojae: Four Species Pathogenic to Soybean (Glycine max).</title>
        <authorList>
            <person name="Rogerio F."/>
            <person name="Boufleur T.R."/>
            <person name="Ciampi-Guillardi M."/>
            <person name="Sukno S.A."/>
            <person name="Thon M.R."/>
            <person name="Massola Junior N.S."/>
            <person name="Baroncelli R."/>
        </authorList>
    </citation>
    <scope>NUCLEOTIDE SEQUENCE</scope>
    <source>
        <strain evidence="2">LFN00145</strain>
    </source>
</reference>
<protein>
    <submittedName>
        <fullName evidence="2">Uncharacterized protein</fullName>
    </submittedName>
</protein>
<evidence type="ECO:0000313" key="2">
    <source>
        <dbReference type="EMBL" id="KAF6822023.1"/>
    </source>
</evidence>
<proteinExistence type="predicted"/>
<organism evidence="2 3">
    <name type="scientific">Colletotrichum plurivorum</name>
    <dbReference type="NCBI Taxonomy" id="2175906"/>
    <lineage>
        <taxon>Eukaryota</taxon>
        <taxon>Fungi</taxon>
        <taxon>Dikarya</taxon>
        <taxon>Ascomycota</taxon>
        <taxon>Pezizomycotina</taxon>
        <taxon>Sordariomycetes</taxon>
        <taxon>Hypocreomycetidae</taxon>
        <taxon>Glomerellales</taxon>
        <taxon>Glomerellaceae</taxon>
        <taxon>Colletotrichum</taxon>
        <taxon>Colletotrichum orchidearum species complex</taxon>
    </lineage>
</organism>
<feature type="region of interest" description="Disordered" evidence="1">
    <location>
        <begin position="64"/>
        <end position="110"/>
    </location>
</feature>
<feature type="region of interest" description="Disordered" evidence="1">
    <location>
        <begin position="131"/>
        <end position="152"/>
    </location>
</feature>
<accession>A0A8H6K0B5</accession>
<gene>
    <name evidence="2" type="ORF">CPLU01_12268</name>
</gene>
<evidence type="ECO:0000313" key="3">
    <source>
        <dbReference type="Proteomes" id="UP000654918"/>
    </source>
</evidence>
<keyword evidence="3" id="KW-1185">Reference proteome</keyword>
<dbReference type="EMBL" id="WIGO01000248">
    <property type="protein sequence ID" value="KAF6822023.1"/>
    <property type="molecule type" value="Genomic_DNA"/>
</dbReference>
<sequence>MPNLWMWMGVDDKPDWHLVHLPGCGWVAEQTGGSGIDSSSPAATSSRSVPVYYQTSIEIPSPARVLVSKSGTTSAPSTNTTTRAQTRRSTSTTDGNAETPSTAPGKPRFHSVFPPGGNCVVGSVITGNQASRRKMDGVQPRMQQHGNATTTRRRWTGRRWLATLRCHVRKGTPGVVIPFSVTRAVAATAMGWDWTRHENGCWQYRIA</sequence>
<dbReference type="Proteomes" id="UP000654918">
    <property type="component" value="Unassembled WGS sequence"/>
</dbReference>
<feature type="compositionally biased region" description="Low complexity" evidence="1">
    <location>
        <begin position="70"/>
        <end position="93"/>
    </location>
</feature>